<dbReference type="EMBL" id="ML977310">
    <property type="protein sequence ID" value="KAF2122753.1"/>
    <property type="molecule type" value="Genomic_DNA"/>
</dbReference>
<evidence type="ECO:0008006" key="3">
    <source>
        <dbReference type="Google" id="ProtNLM"/>
    </source>
</evidence>
<proteinExistence type="predicted"/>
<protein>
    <recommendedName>
        <fullName evidence="3">Ankyrin repeat-containing domain protein</fullName>
    </recommendedName>
</protein>
<keyword evidence="2" id="KW-1185">Reference proteome</keyword>
<evidence type="ECO:0000313" key="2">
    <source>
        <dbReference type="Proteomes" id="UP000799770"/>
    </source>
</evidence>
<dbReference type="AlphaFoldDB" id="A0A6A5ZV46"/>
<reference evidence="1" key="1">
    <citation type="journal article" date="2020" name="Stud. Mycol.">
        <title>101 Dothideomycetes genomes: a test case for predicting lifestyles and emergence of pathogens.</title>
        <authorList>
            <person name="Haridas S."/>
            <person name="Albert R."/>
            <person name="Binder M."/>
            <person name="Bloem J."/>
            <person name="Labutti K."/>
            <person name="Salamov A."/>
            <person name="Andreopoulos B."/>
            <person name="Baker S."/>
            <person name="Barry K."/>
            <person name="Bills G."/>
            <person name="Bluhm B."/>
            <person name="Cannon C."/>
            <person name="Castanera R."/>
            <person name="Culley D."/>
            <person name="Daum C."/>
            <person name="Ezra D."/>
            <person name="Gonzalez J."/>
            <person name="Henrissat B."/>
            <person name="Kuo A."/>
            <person name="Liang C."/>
            <person name="Lipzen A."/>
            <person name="Lutzoni F."/>
            <person name="Magnuson J."/>
            <person name="Mondo S."/>
            <person name="Nolan M."/>
            <person name="Ohm R."/>
            <person name="Pangilinan J."/>
            <person name="Park H.-J."/>
            <person name="Ramirez L."/>
            <person name="Alfaro M."/>
            <person name="Sun H."/>
            <person name="Tritt A."/>
            <person name="Yoshinaga Y."/>
            <person name="Zwiers L.-H."/>
            <person name="Turgeon B."/>
            <person name="Goodwin S."/>
            <person name="Spatafora J."/>
            <person name="Crous P."/>
            <person name="Grigoriev I."/>
        </authorList>
    </citation>
    <scope>NUCLEOTIDE SEQUENCE</scope>
    <source>
        <strain evidence="1">CBS 627.86</strain>
    </source>
</reference>
<accession>A0A6A5ZV46</accession>
<name>A0A6A5ZV46_9PLEO</name>
<dbReference type="Gene3D" id="1.25.40.20">
    <property type="entry name" value="Ankyrin repeat-containing domain"/>
    <property type="match status" value="1"/>
</dbReference>
<organism evidence="1 2">
    <name type="scientific">Lophiotrema nucula</name>
    <dbReference type="NCBI Taxonomy" id="690887"/>
    <lineage>
        <taxon>Eukaryota</taxon>
        <taxon>Fungi</taxon>
        <taxon>Dikarya</taxon>
        <taxon>Ascomycota</taxon>
        <taxon>Pezizomycotina</taxon>
        <taxon>Dothideomycetes</taxon>
        <taxon>Pleosporomycetidae</taxon>
        <taxon>Pleosporales</taxon>
        <taxon>Lophiotremataceae</taxon>
        <taxon>Lophiotrema</taxon>
    </lineage>
</organism>
<evidence type="ECO:0000313" key="1">
    <source>
        <dbReference type="EMBL" id="KAF2122753.1"/>
    </source>
</evidence>
<dbReference type="Proteomes" id="UP000799770">
    <property type="component" value="Unassembled WGS sequence"/>
</dbReference>
<dbReference type="OrthoDB" id="3783344at2759"/>
<gene>
    <name evidence="1" type="ORF">BDV96DRAFT_5588</name>
</gene>
<sequence>MSINQGAPPIPTFCLSPTIMGSSPSYKRWKCQIKNHFKTRGRSSIPRRSSSCETIIPMEDLPLDKQVLRVSAEGNIQILRHLLDKWDETHAHSEKDYNFITDVIAGAVRSRKAETLEFLFTRYPDFPDQDPYVACIHDRIFMECVGLDMWKVLVGRFPRVEQFDLGHMGDHLGNVAIRNDMEFVTYLLDHGADASTARYATQPILRWLTIPPWNESSGNTNMINLLRQHGATEEKFKF</sequence>
<dbReference type="InterPro" id="IPR036770">
    <property type="entry name" value="Ankyrin_rpt-contain_sf"/>
</dbReference>